<protein>
    <submittedName>
        <fullName evidence="3 4">Uncharacterized protein LOC105166037 isoform X1</fullName>
    </submittedName>
</protein>
<dbReference type="PANTHER" id="PTHR34792">
    <property type="entry name" value="OS02G0121500 PROTEIN"/>
    <property type="match status" value="1"/>
</dbReference>
<gene>
    <name evidence="3 4 5 6 7 8 9 10 11" type="primary">LOC105166037</name>
</gene>
<reference evidence="3 4" key="1">
    <citation type="submission" date="2025-04" db="UniProtKB">
        <authorList>
            <consortium name="RefSeq"/>
        </authorList>
    </citation>
    <scope>IDENTIFICATION</scope>
</reference>
<sequence length="610" mass="66182">MGSVGFGGEDESQPSTSNGKKYKLPRTLLEGCGAVDHASVPRKLRSAIRKRGCESVIPPLPISKKQYNVSNGVERSRKDGVKKSKTNMKQGHITKDEEEVAETLYALAGMFSDAKKDNMPELQDEPPEIKSPAIPEGGSSSAVADTGIQALQEESHKISSKVTLEAASHSPDVIDSTSQVLRFQFSGDAQQHQLPSNKQPVIASSSGVQSDLSLDRRPMVSTLDMNPSGERAIAPDQVTASQNGKHCYPMDDKNNGALSSGTQGSRIRISAWFENTNDASQLCVTENSITAEKCTQAAAGSKRTWKRCSVHVHISRLIKVLQVSERKEGLLEKPTRLTTCGGAELRPPVSTHNQMTGMNSGMPFNGATCSTAEKDSAEIQNDILLHKRPLQNQPLASETSSAKQGYNFLSLGTGVGGLDASDCMNRAGHGHEAPKQFHVSYMQPQNHLPMLFSLSQNGYSSSTFHGHNSALAGQQVQLPQYLSSTVNSSFAGGTGQQQESQQQKWATQYNSGKVGSPHLPDWKNVGRDSSSMLNYAHALFPHLHAALGSKYQQLSPQQQQQLMAINSSSLPLSSVKRQHNLHIPLGFERNRTAIYPENIPQLQLPCNQNL</sequence>
<dbReference type="KEGG" id="sind:105166037"/>
<dbReference type="RefSeq" id="XP_011083547.1">
    <property type="nucleotide sequence ID" value="XM_011085245.2"/>
</dbReference>
<dbReference type="RefSeq" id="XP_011083542.1">
    <property type="nucleotide sequence ID" value="XM_011085240.2"/>
</dbReference>
<evidence type="ECO:0000256" key="1">
    <source>
        <dbReference type="SAM" id="MobiDB-lite"/>
    </source>
</evidence>
<dbReference type="RefSeq" id="XP_011083543.1">
    <property type="nucleotide sequence ID" value="XM_011085241.2"/>
</dbReference>
<name>A0A6I9TEQ0_SESIN</name>
<dbReference type="PANTHER" id="PTHR34792:SF1">
    <property type="entry name" value="OS02G0121500 PROTEIN"/>
    <property type="match status" value="1"/>
</dbReference>
<evidence type="ECO:0000313" key="5">
    <source>
        <dbReference type="RefSeq" id="XP_011083543.1"/>
    </source>
</evidence>
<dbReference type="AlphaFoldDB" id="A0A6I9TEQ0"/>
<feature type="region of interest" description="Disordered" evidence="1">
    <location>
        <begin position="67"/>
        <end position="90"/>
    </location>
</feature>
<dbReference type="OrthoDB" id="778649at2759"/>
<dbReference type="GeneID" id="105166037"/>
<dbReference type="RefSeq" id="XP_020551071.1">
    <property type="nucleotide sequence ID" value="XM_020695412.1"/>
</dbReference>
<dbReference type="InterPro" id="IPR040305">
    <property type="entry name" value="At1g75730-like"/>
</dbReference>
<keyword evidence="2" id="KW-1185">Reference proteome</keyword>
<dbReference type="Proteomes" id="UP000504604">
    <property type="component" value="Linkage group LG7"/>
</dbReference>
<feature type="region of interest" description="Disordered" evidence="1">
    <location>
        <begin position="117"/>
        <end position="143"/>
    </location>
</feature>
<evidence type="ECO:0000313" key="4">
    <source>
        <dbReference type="RefSeq" id="XP_011083542.1"/>
    </source>
</evidence>
<feature type="region of interest" description="Disordered" evidence="1">
    <location>
        <begin position="1"/>
        <end position="23"/>
    </location>
</feature>
<dbReference type="RefSeq" id="XP_011083546.1">
    <property type="nucleotide sequence ID" value="XM_011085244.2"/>
</dbReference>
<evidence type="ECO:0000313" key="3">
    <source>
        <dbReference type="RefSeq" id="XP_011083540.1"/>
    </source>
</evidence>
<proteinExistence type="predicted"/>
<evidence type="ECO:0000313" key="6">
    <source>
        <dbReference type="RefSeq" id="XP_011083545.1"/>
    </source>
</evidence>
<dbReference type="RefSeq" id="XP_011083548.1">
    <property type="nucleotide sequence ID" value="XM_011085246.2"/>
</dbReference>
<dbReference type="RefSeq" id="XP_011083545.1">
    <property type="nucleotide sequence ID" value="XM_011085243.2"/>
</dbReference>
<dbReference type="RefSeq" id="XP_020551070.1">
    <property type="nucleotide sequence ID" value="XM_020695411.1"/>
</dbReference>
<evidence type="ECO:0000313" key="10">
    <source>
        <dbReference type="RefSeq" id="XP_020551070.1"/>
    </source>
</evidence>
<evidence type="ECO:0000313" key="8">
    <source>
        <dbReference type="RefSeq" id="XP_011083547.1"/>
    </source>
</evidence>
<evidence type="ECO:0000313" key="7">
    <source>
        <dbReference type="RefSeq" id="XP_011083546.1"/>
    </source>
</evidence>
<evidence type="ECO:0000313" key="2">
    <source>
        <dbReference type="Proteomes" id="UP000504604"/>
    </source>
</evidence>
<dbReference type="RefSeq" id="XP_011083540.1">
    <property type="nucleotide sequence ID" value="XM_011085238.2"/>
</dbReference>
<evidence type="ECO:0000313" key="9">
    <source>
        <dbReference type="RefSeq" id="XP_011083548.1"/>
    </source>
</evidence>
<organism evidence="2 9">
    <name type="scientific">Sesamum indicum</name>
    <name type="common">Oriental sesame</name>
    <name type="synonym">Sesamum orientale</name>
    <dbReference type="NCBI Taxonomy" id="4182"/>
    <lineage>
        <taxon>Eukaryota</taxon>
        <taxon>Viridiplantae</taxon>
        <taxon>Streptophyta</taxon>
        <taxon>Embryophyta</taxon>
        <taxon>Tracheophyta</taxon>
        <taxon>Spermatophyta</taxon>
        <taxon>Magnoliopsida</taxon>
        <taxon>eudicotyledons</taxon>
        <taxon>Gunneridae</taxon>
        <taxon>Pentapetalae</taxon>
        <taxon>asterids</taxon>
        <taxon>lamiids</taxon>
        <taxon>Lamiales</taxon>
        <taxon>Pedaliaceae</taxon>
        <taxon>Sesamum</taxon>
    </lineage>
</organism>
<feature type="region of interest" description="Disordered" evidence="1">
    <location>
        <begin position="188"/>
        <end position="210"/>
    </location>
</feature>
<accession>A0A6I9TEQ0</accession>
<evidence type="ECO:0000313" key="11">
    <source>
        <dbReference type="RefSeq" id="XP_020551071.1"/>
    </source>
</evidence>